<evidence type="ECO:0000256" key="1">
    <source>
        <dbReference type="SAM" id="MobiDB-lite"/>
    </source>
</evidence>
<feature type="compositionally biased region" description="Basic and acidic residues" evidence="1">
    <location>
        <begin position="17"/>
        <end position="26"/>
    </location>
</feature>
<reference evidence="2" key="1">
    <citation type="submission" date="2020-08" db="EMBL/GenBank/DDBJ databases">
        <title>Multicomponent nature underlies the extraordinary mechanical properties of spider dragline silk.</title>
        <authorList>
            <person name="Kono N."/>
            <person name="Nakamura H."/>
            <person name="Mori M."/>
            <person name="Yoshida Y."/>
            <person name="Ohtoshi R."/>
            <person name="Malay A.D."/>
            <person name="Moran D.A.P."/>
            <person name="Tomita M."/>
            <person name="Numata K."/>
            <person name="Arakawa K."/>
        </authorList>
    </citation>
    <scope>NUCLEOTIDE SEQUENCE</scope>
</reference>
<feature type="region of interest" description="Disordered" evidence="1">
    <location>
        <begin position="1"/>
        <end position="26"/>
    </location>
</feature>
<dbReference type="AlphaFoldDB" id="A0A8X7CEC4"/>
<name>A0A8X7CEC4_9ARAC</name>
<dbReference type="Proteomes" id="UP000886998">
    <property type="component" value="Unassembled WGS sequence"/>
</dbReference>
<proteinExistence type="predicted"/>
<sequence>MEDESSDPRGGGSTSGPRERQGQRRRELVKHVTAFASVAMMSEAGLETREQRKTAQIPSPFEHCSAKCGSPDRIAPAEEKGNQLFELIPSRKLVARSGPGQTVINQKTFTIDIFLARDENFFFSRSMR</sequence>
<keyword evidence="3" id="KW-1185">Reference proteome</keyword>
<protein>
    <submittedName>
        <fullName evidence="2">Uncharacterized protein</fullName>
    </submittedName>
</protein>
<evidence type="ECO:0000313" key="3">
    <source>
        <dbReference type="Proteomes" id="UP000886998"/>
    </source>
</evidence>
<organism evidence="2 3">
    <name type="scientific">Trichonephila inaurata madagascariensis</name>
    <dbReference type="NCBI Taxonomy" id="2747483"/>
    <lineage>
        <taxon>Eukaryota</taxon>
        <taxon>Metazoa</taxon>
        <taxon>Ecdysozoa</taxon>
        <taxon>Arthropoda</taxon>
        <taxon>Chelicerata</taxon>
        <taxon>Arachnida</taxon>
        <taxon>Araneae</taxon>
        <taxon>Araneomorphae</taxon>
        <taxon>Entelegynae</taxon>
        <taxon>Araneoidea</taxon>
        <taxon>Nephilidae</taxon>
        <taxon>Trichonephila</taxon>
        <taxon>Trichonephila inaurata</taxon>
    </lineage>
</organism>
<dbReference type="EMBL" id="BMAV01015810">
    <property type="protein sequence ID" value="GFY66078.1"/>
    <property type="molecule type" value="Genomic_DNA"/>
</dbReference>
<accession>A0A8X7CEC4</accession>
<evidence type="ECO:0000313" key="2">
    <source>
        <dbReference type="EMBL" id="GFY66078.1"/>
    </source>
</evidence>
<comment type="caution">
    <text evidence="2">The sequence shown here is derived from an EMBL/GenBank/DDBJ whole genome shotgun (WGS) entry which is preliminary data.</text>
</comment>
<gene>
    <name evidence="2" type="ORF">TNIN_394191</name>
</gene>